<gene>
    <name evidence="1" type="ORF">JCM19296_2041</name>
</gene>
<organism evidence="1 2">
    <name type="scientific">Nonlabens ulvanivorans</name>
    <name type="common">Persicivirga ulvanivorans</name>
    <dbReference type="NCBI Taxonomy" id="906888"/>
    <lineage>
        <taxon>Bacteria</taxon>
        <taxon>Pseudomonadati</taxon>
        <taxon>Bacteroidota</taxon>
        <taxon>Flavobacteriia</taxon>
        <taxon>Flavobacteriales</taxon>
        <taxon>Flavobacteriaceae</taxon>
        <taxon>Nonlabens</taxon>
    </lineage>
</organism>
<reference evidence="1 2" key="1">
    <citation type="journal article" date="2014" name="Genome Announc.">
        <title>Draft Genome Sequences of Marine Flavobacterium Nonlabens Strains NR17, NR24, NR27, NR32, NR33, and Ara13.</title>
        <authorList>
            <person name="Nakanishi M."/>
            <person name="Meirelles P."/>
            <person name="Suzuki R."/>
            <person name="Takatani N."/>
            <person name="Mino S."/>
            <person name="Suda W."/>
            <person name="Oshima K."/>
            <person name="Hattori M."/>
            <person name="Ohkuma M."/>
            <person name="Hosokawa M."/>
            <person name="Miyashita K."/>
            <person name="Thompson F.L."/>
            <person name="Niwa A."/>
            <person name="Sawabe T."/>
            <person name="Sawabe T."/>
        </authorList>
    </citation>
    <scope>NUCLEOTIDE SEQUENCE [LARGE SCALE GENOMIC DNA]</scope>
    <source>
        <strain evidence="2">JCM19296</strain>
    </source>
</reference>
<dbReference type="AlphaFoldDB" id="A0A081DBZ8"/>
<dbReference type="EMBL" id="BBLG01000004">
    <property type="protein sequence ID" value="GAK76444.1"/>
    <property type="molecule type" value="Genomic_DNA"/>
</dbReference>
<evidence type="ECO:0000313" key="1">
    <source>
        <dbReference type="EMBL" id="GAK76444.1"/>
    </source>
</evidence>
<evidence type="ECO:0000313" key="2">
    <source>
        <dbReference type="Proteomes" id="UP000028980"/>
    </source>
</evidence>
<comment type="caution">
    <text evidence="1">The sequence shown here is derived from an EMBL/GenBank/DDBJ whole genome shotgun (WGS) entry which is preliminary data.</text>
</comment>
<name>A0A081DBZ8_NONUL</name>
<protein>
    <submittedName>
        <fullName evidence="1">Uncharacterized protein</fullName>
    </submittedName>
</protein>
<accession>A0A081DBZ8</accession>
<sequence length="40" mass="4562">MDFGLNILDLYHPADYKLSTVYFDSIGKDISLSLFQPPRA</sequence>
<proteinExistence type="predicted"/>
<dbReference type="Proteomes" id="UP000028980">
    <property type="component" value="Unassembled WGS sequence"/>
</dbReference>